<dbReference type="RefSeq" id="WP_015641255.1">
    <property type="nucleotide sequence ID" value="NC_021219.1"/>
</dbReference>
<feature type="active site" description="Nucleophile" evidence="3">
    <location>
        <position position="153"/>
    </location>
</feature>
<name>R4PLU8_9BACT</name>
<feature type="binding site" evidence="5">
    <location>
        <position position="35"/>
    </location>
    <ligand>
        <name>NAD(+)</name>
        <dbReference type="ChEBI" id="CHEBI:57540"/>
    </ligand>
</feature>
<feature type="binding site" evidence="4">
    <location>
        <position position="234"/>
    </location>
    <ligand>
        <name>D-glyceraldehyde 3-phosphate</name>
        <dbReference type="ChEBI" id="CHEBI:59776"/>
    </ligand>
</feature>
<dbReference type="SUPFAM" id="SSF55347">
    <property type="entry name" value="Glyceraldehyde-3-phosphate dehydrogenase-like, C-terminal domain"/>
    <property type="match status" value="1"/>
</dbReference>
<dbReference type="SMART" id="SM00846">
    <property type="entry name" value="Gp_dh_N"/>
    <property type="match status" value="1"/>
</dbReference>
<dbReference type="OrthoDB" id="9803304at2"/>
<gene>
    <name evidence="10" type="primary">gap</name>
    <name evidence="10" type="ORF">L336_0093</name>
</gene>
<feature type="binding site" evidence="5">
    <location>
        <position position="317"/>
    </location>
    <ligand>
        <name>NAD(+)</name>
        <dbReference type="ChEBI" id="CHEBI:57540"/>
    </ligand>
</feature>
<evidence type="ECO:0000256" key="5">
    <source>
        <dbReference type="PIRSR" id="PIRSR000149-3"/>
    </source>
</evidence>
<evidence type="ECO:0000256" key="2">
    <source>
        <dbReference type="ARBA" id="ARBA00023002"/>
    </source>
</evidence>
<feature type="binding site" evidence="4">
    <location>
        <position position="183"/>
    </location>
    <ligand>
        <name>D-glyceraldehyde 3-phosphate</name>
        <dbReference type="ChEBI" id="CHEBI:59776"/>
    </ligand>
</feature>
<dbReference type="GO" id="GO:0051287">
    <property type="term" value="F:NAD binding"/>
    <property type="evidence" value="ECO:0007669"/>
    <property type="project" value="InterPro"/>
</dbReference>
<dbReference type="CDD" id="cd05214">
    <property type="entry name" value="GAPDH_I_N"/>
    <property type="match status" value="1"/>
</dbReference>
<dbReference type="EMBL" id="CP005957">
    <property type="protein sequence ID" value="AGL61804.1"/>
    <property type="molecule type" value="Genomic_DNA"/>
</dbReference>
<dbReference type="AlphaFoldDB" id="R4PLU8"/>
<dbReference type="STRING" id="1332188.L336_0093"/>
<dbReference type="Pfam" id="PF02800">
    <property type="entry name" value="Gp_dh_C"/>
    <property type="match status" value="1"/>
</dbReference>
<dbReference type="FunFam" id="3.40.50.720:FF:000001">
    <property type="entry name" value="Glyceraldehyde-3-phosphate dehydrogenase"/>
    <property type="match status" value="1"/>
</dbReference>
<dbReference type="InterPro" id="IPR036291">
    <property type="entry name" value="NAD(P)-bd_dom_sf"/>
</dbReference>
<feature type="binding site" evidence="5">
    <location>
        <begin position="13"/>
        <end position="14"/>
    </location>
    <ligand>
        <name>NAD(+)</name>
        <dbReference type="ChEBI" id="CHEBI:57540"/>
    </ligand>
</feature>
<reference evidence="10 11" key="1">
    <citation type="journal article" date="2013" name="Nat. Biotechnol.">
        <title>Genome sequences of rare, uncultured bacteria obtained by differential coverage binning of multiple metagenomes.</title>
        <authorList>
            <person name="Albertsen M."/>
            <person name="Hugenholtz P."/>
            <person name="Skarshewski A."/>
            <person name="Nielsen K.L."/>
            <person name="Tyson G.W."/>
            <person name="Nielsen P.H."/>
        </authorList>
    </citation>
    <scope>NUCLEOTIDE SEQUENCE [LARGE SCALE GENOMIC DNA]</scope>
    <source>
        <strain evidence="10">TM71</strain>
    </source>
</reference>
<dbReference type="KEGG" id="saal:L336_0093"/>
<evidence type="ECO:0000256" key="1">
    <source>
        <dbReference type="ARBA" id="ARBA00007406"/>
    </source>
</evidence>
<feature type="site" description="Activates thiol group during catalysis" evidence="6">
    <location>
        <position position="180"/>
    </location>
</feature>
<feature type="domain" description="Glyceraldehyde 3-phosphate dehydrogenase NAD(P) binding" evidence="9">
    <location>
        <begin position="4"/>
        <end position="153"/>
    </location>
</feature>
<keyword evidence="5" id="KW-0520">NAD</keyword>
<dbReference type="SUPFAM" id="SSF51735">
    <property type="entry name" value="NAD(P)-binding Rossmann-fold domains"/>
    <property type="match status" value="1"/>
</dbReference>
<dbReference type="PANTHER" id="PTHR43148">
    <property type="entry name" value="GLYCERALDEHYDE-3-PHOSPHATE DEHYDROGENASE 2"/>
    <property type="match status" value="1"/>
</dbReference>
<evidence type="ECO:0000256" key="6">
    <source>
        <dbReference type="PIRSR" id="PIRSR000149-4"/>
    </source>
</evidence>
<dbReference type="FunFam" id="3.30.360.10:FF:000002">
    <property type="entry name" value="Glyceraldehyde-3-phosphate dehydrogenase"/>
    <property type="match status" value="1"/>
</dbReference>
<organism evidence="10 11">
    <name type="scientific">Candidatus Saccharimonas aalborgensis</name>
    <dbReference type="NCBI Taxonomy" id="1332188"/>
    <lineage>
        <taxon>Bacteria</taxon>
        <taxon>Candidatus Saccharimonadota</taxon>
        <taxon>Candidatus Saccharimonadia</taxon>
        <taxon>Candidatus Saccharimonadales</taxon>
        <taxon>Candidatus Saccharimonadaceae</taxon>
        <taxon>Candidatus Saccharimonas</taxon>
    </lineage>
</organism>
<comment type="similarity">
    <text evidence="1 7">Belongs to the glyceraldehyde-3-phosphate dehydrogenase family.</text>
</comment>
<evidence type="ECO:0000256" key="7">
    <source>
        <dbReference type="RuleBase" id="RU000397"/>
    </source>
</evidence>
<dbReference type="InterPro" id="IPR020828">
    <property type="entry name" value="GlycerAld_3-P_DH_NAD(P)-bd"/>
</dbReference>
<evidence type="ECO:0000256" key="4">
    <source>
        <dbReference type="PIRSR" id="PIRSR000149-2"/>
    </source>
</evidence>
<dbReference type="PRINTS" id="PR00078">
    <property type="entry name" value="G3PDHDRGNASE"/>
</dbReference>
<evidence type="ECO:0000313" key="10">
    <source>
        <dbReference type="EMBL" id="AGL61804.1"/>
    </source>
</evidence>
<dbReference type="Gene3D" id="3.30.360.10">
    <property type="entry name" value="Dihydrodipicolinate Reductase, domain 2"/>
    <property type="match status" value="1"/>
</dbReference>
<dbReference type="GO" id="GO:0016620">
    <property type="term" value="F:oxidoreductase activity, acting on the aldehyde or oxo group of donors, NAD or NADP as acceptor"/>
    <property type="evidence" value="ECO:0007669"/>
    <property type="project" value="InterPro"/>
</dbReference>
<feature type="binding site" evidence="4">
    <location>
        <begin position="152"/>
        <end position="154"/>
    </location>
    <ligand>
        <name>D-glyceraldehyde 3-phosphate</name>
        <dbReference type="ChEBI" id="CHEBI:59776"/>
    </ligand>
</feature>
<keyword evidence="2 8" id="KW-0560">Oxidoreductase</keyword>
<evidence type="ECO:0000256" key="8">
    <source>
        <dbReference type="RuleBase" id="RU361160"/>
    </source>
</evidence>
<proteinExistence type="inferred from homology"/>
<feature type="binding site" evidence="5">
    <location>
        <position position="121"/>
    </location>
    <ligand>
        <name>NAD(+)</name>
        <dbReference type="ChEBI" id="CHEBI:57540"/>
    </ligand>
</feature>
<sequence length="340" mass="36116">MGKVRVAINGFGRIGRNAFKIAFERDDVEVVAINDLTDTRTLAHLLKHDSSYGTYAHEVGHDETGIIVDGQHIAVLAEKEPSALPWRDHNIDVVIESTGFFVDPAKAQAHIDAGAKKVVISAPAKGEGADTIVLGVNEDQIEHSTAVISNASCTTNCITPVMAVLEKAFGIEKAMMTTVHSYTASQRLQDAPAKDLREARAAAENIVPTTTGASIAAAKALPALEGKFGGLSVRVPTPVVSMSDFVVLVKRNVTVDEVNSAFREAAATPFYQGILDVTAEELVSTDFKGNSHSSIVDLPLTNVVGGNLVKVVAWYDNEWGYSNRLVELVADAGKVVAGGQ</sequence>
<dbReference type="NCBIfam" id="TIGR01534">
    <property type="entry name" value="GAPDH-I"/>
    <property type="match status" value="1"/>
</dbReference>
<evidence type="ECO:0000313" key="11">
    <source>
        <dbReference type="Proteomes" id="UP000013893"/>
    </source>
</evidence>
<dbReference type="GO" id="GO:0006006">
    <property type="term" value="P:glucose metabolic process"/>
    <property type="evidence" value="ECO:0007669"/>
    <property type="project" value="InterPro"/>
</dbReference>
<dbReference type="CDD" id="cd18126">
    <property type="entry name" value="GAPDH_I_C"/>
    <property type="match status" value="1"/>
</dbReference>
<feature type="binding site" evidence="4">
    <location>
        <begin position="211"/>
        <end position="212"/>
    </location>
    <ligand>
        <name>D-glyceraldehyde 3-phosphate</name>
        <dbReference type="ChEBI" id="CHEBI:59776"/>
    </ligand>
</feature>
<accession>R4PLU8</accession>
<dbReference type="PATRIC" id="fig|1332188.3.peg.93"/>
<dbReference type="Gene3D" id="3.40.50.720">
    <property type="entry name" value="NAD(P)-binding Rossmann-like Domain"/>
    <property type="match status" value="1"/>
</dbReference>
<keyword evidence="5" id="KW-0547">Nucleotide-binding</keyword>
<dbReference type="PROSITE" id="PS00071">
    <property type="entry name" value="GAPDH"/>
    <property type="match status" value="1"/>
</dbReference>
<dbReference type="PIRSF" id="PIRSF000149">
    <property type="entry name" value="GAP_DH"/>
    <property type="match status" value="1"/>
</dbReference>
<dbReference type="Proteomes" id="UP000013893">
    <property type="component" value="Chromosome"/>
</dbReference>
<dbReference type="Pfam" id="PF00044">
    <property type="entry name" value="Gp_dh_N"/>
    <property type="match status" value="1"/>
</dbReference>
<dbReference type="InterPro" id="IPR006424">
    <property type="entry name" value="Glyceraldehyde-3-P_DH_1"/>
</dbReference>
<evidence type="ECO:0000259" key="9">
    <source>
        <dbReference type="SMART" id="SM00846"/>
    </source>
</evidence>
<dbReference type="HOGENOM" id="CLU_030140_0_2_0"/>
<dbReference type="EC" id="1.2.1.-" evidence="8"/>
<evidence type="ECO:0000256" key="3">
    <source>
        <dbReference type="PIRSR" id="PIRSR000149-1"/>
    </source>
</evidence>
<dbReference type="InterPro" id="IPR020831">
    <property type="entry name" value="GlycerAld/Erythrose_P_DH"/>
</dbReference>
<protein>
    <recommendedName>
        <fullName evidence="8">Glyceraldehyde-3-phosphate dehydrogenase</fullName>
        <ecNumber evidence="8">1.2.1.-</ecNumber>
    </recommendedName>
</protein>
<dbReference type="GO" id="GO:0050661">
    <property type="term" value="F:NADP binding"/>
    <property type="evidence" value="ECO:0007669"/>
    <property type="project" value="InterPro"/>
</dbReference>
<dbReference type="InterPro" id="IPR020829">
    <property type="entry name" value="GlycerAld_3-P_DH_cat"/>
</dbReference>
<keyword evidence="11" id="KW-1185">Reference proteome</keyword>
<dbReference type="InterPro" id="IPR020830">
    <property type="entry name" value="GlycerAld_3-P_DH_AS"/>
</dbReference>